<gene>
    <name evidence="1" type="ORF">DCAF_LOCUS27136</name>
</gene>
<evidence type="ECO:0000313" key="1">
    <source>
        <dbReference type="EMBL" id="CAK7356855.1"/>
    </source>
</evidence>
<comment type="caution">
    <text evidence="1">The sequence shown here is derived from an EMBL/GenBank/DDBJ whole genome shotgun (WGS) entry which is preliminary data.</text>
</comment>
<dbReference type="Proteomes" id="UP001314170">
    <property type="component" value="Unassembled WGS sequence"/>
</dbReference>
<accession>A0AAV1SS42</accession>
<dbReference type="AlphaFoldDB" id="A0AAV1SS42"/>
<reference evidence="1 2" key="1">
    <citation type="submission" date="2024-01" db="EMBL/GenBank/DDBJ databases">
        <authorList>
            <person name="Waweru B."/>
        </authorList>
    </citation>
    <scope>NUCLEOTIDE SEQUENCE [LARGE SCALE GENOMIC DNA]</scope>
</reference>
<dbReference type="EMBL" id="CAWUPB010001197">
    <property type="protein sequence ID" value="CAK7356855.1"/>
    <property type="molecule type" value="Genomic_DNA"/>
</dbReference>
<organism evidence="1 2">
    <name type="scientific">Dovyalis caffra</name>
    <dbReference type="NCBI Taxonomy" id="77055"/>
    <lineage>
        <taxon>Eukaryota</taxon>
        <taxon>Viridiplantae</taxon>
        <taxon>Streptophyta</taxon>
        <taxon>Embryophyta</taxon>
        <taxon>Tracheophyta</taxon>
        <taxon>Spermatophyta</taxon>
        <taxon>Magnoliopsida</taxon>
        <taxon>eudicotyledons</taxon>
        <taxon>Gunneridae</taxon>
        <taxon>Pentapetalae</taxon>
        <taxon>rosids</taxon>
        <taxon>fabids</taxon>
        <taxon>Malpighiales</taxon>
        <taxon>Salicaceae</taxon>
        <taxon>Flacourtieae</taxon>
        <taxon>Dovyalis</taxon>
    </lineage>
</organism>
<name>A0AAV1SS42_9ROSI</name>
<proteinExistence type="predicted"/>
<sequence length="76" mass="8482">MSNSSDDIGSNDRTQAKLKSATTYQLCGFSIPTNDNKDSKHICVTNRRPRKPAMGLYQSGDFDNEVTGYHWVNQGI</sequence>
<protein>
    <submittedName>
        <fullName evidence="1">Uncharacterized protein</fullName>
    </submittedName>
</protein>
<keyword evidence="2" id="KW-1185">Reference proteome</keyword>
<evidence type="ECO:0000313" key="2">
    <source>
        <dbReference type="Proteomes" id="UP001314170"/>
    </source>
</evidence>